<protein>
    <submittedName>
        <fullName evidence="1">Uncharacterized protein</fullName>
    </submittedName>
</protein>
<sequence length="379" mass="42553">MHPKPNIRFATLKDTGEINHLLGLAWFTQHSEAGWKWLFEDNPAQGEIPPGIVSIGKDGDLNGFVGCCIKRFSQNGETLTAMTGHSLVAHPNHLSAGFRLMVNLLHQKVGFGTYTLNNNEIAARIYPRISQKAGYNNVPIFGQAARMSLQWITNPALQIQAGLKRRYHIQTNFKTARNGVERFSTYTAPPTDKIKLPKYTSLIADHHQHETALSLFWSRLSSNEGIFTYRDKATLDWILSNPDAQTPPIFITYDRGDGIEGWLIGLISKESEIAPPILSIIDLIALPESQNTILPELISAARKIASKMKLMKVHLPYASQETVKALENCITPSNIKTTDYAHAHGCFYPPYRVEEFEKNWSPTPLDGDFSFCLRPMPIR</sequence>
<evidence type="ECO:0000313" key="2">
    <source>
        <dbReference type="Proteomes" id="UP000002745"/>
    </source>
</evidence>
<keyword evidence="2" id="KW-1185">Reference proteome</keyword>
<dbReference type="RefSeq" id="WP_015827805.1">
    <property type="nucleotide sequence ID" value="NC_012982.1"/>
</dbReference>
<gene>
    <name evidence="1" type="ordered locus">Hbal_1971</name>
</gene>
<dbReference type="KEGG" id="hba:Hbal_1971"/>
<proteinExistence type="predicted"/>
<reference evidence="2" key="1">
    <citation type="journal article" date="2011" name="J. Bacteriol.">
        <title>Genome sequences of eight morphologically diverse alphaproteobacteria.</title>
        <authorList>
            <consortium name="US DOE Joint Genome Institute"/>
            <person name="Brown P.J."/>
            <person name="Kysela D.T."/>
            <person name="Buechlein A."/>
            <person name="Hemmerich C."/>
            <person name="Brun Y.V."/>
        </authorList>
    </citation>
    <scope>NUCLEOTIDE SEQUENCE [LARGE SCALE GENOMIC DNA]</scope>
    <source>
        <strain evidence="2">ATCC 49814 / DSM 5838 / IFAM 1418</strain>
    </source>
</reference>
<evidence type="ECO:0000313" key="1">
    <source>
        <dbReference type="EMBL" id="ACT59655.1"/>
    </source>
</evidence>
<dbReference type="EMBL" id="CP001678">
    <property type="protein sequence ID" value="ACT59655.1"/>
    <property type="molecule type" value="Genomic_DNA"/>
</dbReference>
<dbReference type="HOGENOM" id="CLU_722938_0_0_5"/>
<organism evidence="1 2">
    <name type="scientific">Hirschia baltica (strain ATCC 49814 / DSM 5838 / IFAM 1418)</name>
    <dbReference type="NCBI Taxonomy" id="582402"/>
    <lineage>
        <taxon>Bacteria</taxon>
        <taxon>Pseudomonadati</taxon>
        <taxon>Pseudomonadota</taxon>
        <taxon>Alphaproteobacteria</taxon>
        <taxon>Hyphomonadales</taxon>
        <taxon>Hyphomonadaceae</taxon>
        <taxon>Hirschia</taxon>
    </lineage>
</organism>
<dbReference type="OrthoDB" id="8180898at2"/>
<name>C6XKT8_HIRBI</name>
<dbReference type="Proteomes" id="UP000002745">
    <property type="component" value="Chromosome"/>
</dbReference>
<dbReference type="AlphaFoldDB" id="C6XKT8"/>
<dbReference type="eggNOG" id="ENOG5032XTT">
    <property type="taxonomic scope" value="Bacteria"/>
</dbReference>
<accession>C6XKT8</accession>